<feature type="region of interest" description="Disordered" evidence="1">
    <location>
        <begin position="1"/>
        <end position="117"/>
    </location>
</feature>
<feature type="compositionally biased region" description="Basic and acidic residues" evidence="1">
    <location>
        <begin position="48"/>
        <end position="73"/>
    </location>
</feature>
<organism evidence="3">
    <name type="scientific">Naegleria gruberi</name>
    <name type="common">Amoeba</name>
    <dbReference type="NCBI Taxonomy" id="5762"/>
    <lineage>
        <taxon>Eukaryota</taxon>
        <taxon>Discoba</taxon>
        <taxon>Heterolobosea</taxon>
        <taxon>Tetramitia</taxon>
        <taxon>Eutetramitia</taxon>
        <taxon>Vahlkampfiidae</taxon>
        <taxon>Naegleria</taxon>
    </lineage>
</organism>
<keyword evidence="3" id="KW-1185">Reference proteome</keyword>
<dbReference type="Gene3D" id="3.30.160.60">
    <property type="entry name" value="Classic Zinc Finger"/>
    <property type="match status" value="2"/>
</dbReference>
<evidence type="ECO:0000313" key="2">
    <source>
        <dbReference type="EMBL" id="EFC42380.1"/>
    </source>
</evidence>
<dbReference type="EMBL" id="GG738880">
    <property type="protein sequence ID" value="EFC42380.1"/>
    <property type="molecule type" value="Genomic_DNA"/>
</dbReference>
<feature type="compositionally biased region" description="Basic and acidic residues" evidence="1">
    <location>
        <begin position="10"/>
        <end position="22"/>
    </location>
</feature>
<gene>
    <name evidence="2" type="ORF">NAEGRDRAFT_50528</name>
</gene>
<evidence type="ECO:0000256" key="1">
    <source>
        <dbReference type="SAM" id="MobiDB-lite"/>
    </source>
</evidence>
<dbReference type="OMA" id="PIHIPEC"/>
<reference evidence="2 3" key="1">
    <citation type="journal article" date="2010" name="Cell">
        <title>The genome of Naegleria gruberi illuminates early eukaryotic versatility.</title>
        <authorList>
            <person name="Fritz-Laylin L.K."/>
            <person name="Prochnik S.E."/>
            <person name="Ginger M.L."/>
            <person name="Dacks J.B."/>
            <person name="Carpenter M.L."/>
            <person name="Field M.C."/>
            <person name="Kuo A."/>
            <person name="Paredez A."/>
            <person name="Chapman J."/>
            <person name="Pham J."/>
            <person name="Shu S."/>
            <person name="Neupane R."/>
            <person name="Cipriano M."/>
            <person name="Mancuso J."/>
            <person name="Tu H."/>
            <person name="Salamov A."/>
            <person name="Lindquist E."/>
            <person name="Shapiro H."/>
            <person name="Lucas S."/>
            <person name="Grigoriev I.V."/>
            <person name="Cande W.Z."/>
            <person name="Fulton C."/>
            <person name="Rokhsar D.S."/>
            <person name="Dawson S.C."/>
        </authorList>
    </citation>
    <scope>NUCLEOTIDE SEQUENCE [LARGE SCALE GENOMIC DNA]</scope>
    <source>
        <strain evidence="2 3">NEG-M</strain>
    </source>
</reference>
<accession>D2VLG1</accession>
<proteinExistence type="predicted"/>
<dbReference type="Pfam" id="PF13913">
    <property type="entry name" value="zf-C2HC_2"/>
    <property type="match status" value="4"/>
</dbReference>
<dbReference type="KEGG" id="ngr:NAEGRDRAFT_50528"/>
<dbReference type="VEuPathDB" id="AmoebaDB:NAEGRDRAFT_50528"/>
<dbReference type="STRING" id="5762.D2VLG1"/>
<feature type="region of interest" description="Disordered" evidence="1">
    <location>
        <begin position="175"/>
        <end position="201"/>
    </location>
</feature>
<feature type="compositionally biased region" description="Acidic residues" evidence="1">
    <location>
        <begin position="102"/>
        <end position="115"/>
    </location>
</feature>
<dbReference type="OrthoDB" id="265955at2759"/>
<dbReference type="eggNOG" id="ENOG502QWEF">
    <property type="taxonomic scope" value="Eukaryota"/>
</dbReference>
<name>D2VLG1_NAEGR</name>
<dbReference type="InParanoid" id="D2VLG1"/>
<dbReference type="Proteomes" id="UP000006671">
    <property type="component" value="Unassembled WGS sequence"/>
</dbReference>
<dbReference type="RefSeq" id="XP_002675124.1">
    <property type="nucleotide sequence ID" value="XM_002675078.1"/>
</dbReference>
<dbReference type="AlphaFoldDB" id="D2VLG1"/>
<sequence>MGCGASSAKNVEEQQKPVESTEKSIQVAKKQKEEDHAPPPPTHNESTGSHKVEKPHPKEERQEGGHEEKEHAIPPKKVKQKEEEHKPVIPNESPEPPKLKDPEEEENFENVEYGDDEHKAASVIQKKYKEHAAKKKTVSRMLICYTCGQKFGPTSLPIHLNDCPEQRLNDYKANLPKGLVPKSLPSPPSAPIPDSENGTQQEVDTYNEEAQELFSKYSLVHCPICDRGFECDRLTKHLTTCKDKDGHTWEEQQAAKTIQKNWNKHLTKKMLFCYCCGQEYGTRSLPIHIPECIEKRKSYWAHSGLPEDLLKDVPEPPVLPIPGSDDTAESYKSYNTEARTIYIASMAQCPNCNRKFEPDRLVVHLHSCKVHKTEE</sequence>
<protein>
    <submittedName>
        <fullName evidence="2">Predicted protein</fullName>
    </submittedName>
</protein>
<dbReference type="GeneID" id="8863056"/>
<evidence type="ECO:0000313" key="3">
    <source>
        <dbReference type="Proteomes" id="UP000006671"/>
    </source>
</evidence>